<dbReference type="EMBL" id="CP035704">
    <property type="protein sequence ID" value="QBB69259.1"/>
    <property type="molecule type" value="Genomic_DNA"/>
</dbReference>
<accession>A0A411HFM1</accession>
<evidence type="ECO:0000313" key="7">
    <source>
        <dbReference type="EMBL" id="QBB69259.1"/>
    </source>
</evidence>
<feature type="transmembrane region" description="Helical" evidence="6">
    <location>
        <begin position="153"/>
        <end position="172"/>
    </location>
</feature>
<keyword evidence="3 6" id="KW-0812">Transmembrane</keyword>
<evidence type="ECO:0000256" key="4">
    <source>
        <dbReference type="ARBA" id="ARBA00022989"/>
    </source>
</evidence>
<protein>
    <submittedName>
        <fullName evidence="7">ATP synthase subunit I</fullName>
    </submittedName>
</protein>
<keyword evidence="2" id="KW-1003">Cell membrane</keyword>
<evidence type="ECO:0000256" key="1">
    <source>
        <dbReference type="ARBA" id="ARBA00004651"/>
    </source>
</evidence>
<evidence type="ECO:0000256" key="3">
    <source>
        <dbReference type="ARBA" id="ARBA00022692"/>
    </source>
</evidence>
<organism evidence="7 8">
    <name type="scientific">Pseudolysobacter antarcticus</name>
    <dbReference type="NCBI Taxonomy" id="2511995"/>
    <lineage>
        <taxon>Bacteria</taxon>
        <taxon>Pseudomonadati</taxon>
        <taxon>Pseudomonadota</taxon>
        <taxon>Gammaproteobacteria</taxon>
        <taxon>Lysobacterales</taxon>
        <taxon>Rhodanobacteraceae</taxon>
        <taxon>Pseudolysobacter</taxon>
    </lineage>
</organism>
<feature type="transmembrane region" description="Helical" evidence="6">
    <location>
        <begin position="65"/>
        <end position="86"/>
    </location>
</feature>
<keyword evidence="4 6" id="KW-1133">Transmembrane helix</keyword>
<comment type="subcellular location">
    <subcellularLocation>
        <location evidence="1">Cell membrane</location>
        <topology evidence="1">Multi-pass membrane protein</topology>
    </subcellularLocation>
</comment>
<gene>
    <name evidence="7" type="ORF">ELE36_02095</name>
</gene>
<keyword evidence="5 6" id="KW-0472">Membrane</keyword>
<keyword evidence="8" id="KW-1185">Reference proteome</keyword>
<dbReference type="Pfam" id="PF03899">
    <property type="entry name" value="ATP-synt_I"/>
    <property type="match status" value="1"/>
</dbReference>
<feature type="transmembrane region" description="Helical" evidence="6">
    <location>
        <begin position="92"/>
        <end position="113"/>
    </location>
</feature>
<evidence type="ECO:0000313" key="8">
    <source>
        <dbReference type="Proteomes" id="UP000291562"/>
    </source>
</evidence>
<evidence type="ECO:0000256" key="2">
    <source>
        <dbReference type="ARBA" id="ARBA00022475"/>
    </source>
</evidence>
<dbReference type="AlphaFoldDB" id="A0A411HFM1"/>
<proteinExistence type="predicted"/>
<dbReference type="GO" id="GO:0005886">
    <property type="term" value="C:plasma membrane"/>
    <property type="evidence" value="ECO:0007669"/>
    <property type="project" value="UniProtKB-SubCell"/>
</dbReference>
<dbReference type="Proteomes" id="UP000291562">
    <property type="component" value="Chromosome"/>
</dbReference>
<sequence>MTRGTIKSKLKANLCALSACGRLSRAATIRRLDRPESDAFSAAHGAATHLDRQHVQNSIAAGRRLAARVLVIQACISLAVALLFLLQGWPSALAALCGGALVVIGNMLLALRLFGAVQAGGEFTLSRLIAGAILKWFVVIGGIYLVIGQFRLPPLPALCGLSAALLANLAGFRFRDN</sequence>
<evidence type="ECO:0000256" key="6">
    <source>
        <dbReference type="SAM" id="Phobius"/>
    </source>
</evidence>
<dbReference type="OrthoDB" id="5957829at2"/>
<feature type="transmembrane region" description="Helical" evidence="6">
    <location>
        <begin position="125"/>
        <end position="147"/>
    </location>
</feature>
<evidence type="ECO:0000256" key="5">
    <source>
        <dbReference type="ARBA" id="ARBA00023136"/>
    </source>
</evidence>
<name>A0A411HFM1_9GAMM</name>
<dbReference type="KEGG" id="xbc:ELE36_02095"/>
<reference evidence="7 8" key="1">
    <citation type="submission" date="2019-01" db="EMBL/GenBank/DDBJ databases">
        <title>Pseudolysobacter antarctica gen. nov., sp. nov., isolated from Fildes Peninsula, Antarctica.</title>
        <authorList>
            <person name="Wei Z."/>
            <person name="Peng F."/>
        </authorList>
    </citation>
    <scope>NUCLEOTIDE SEQUENCE [LARGE SCALE GENOMIC DNA]</scope>
    <source>
        <strain evidence="7 8">AQ6-296</strain>
    </source>
</reference>
<dbReference type="InterPro" id="IPR005598">
    <property type="entry name" value="ATP_synth_I"/>
</dbReference>